<evidence type="ECO:0000313" key="2">
    <source>
        <dbReference type="Proteomes" id="UP000504633"/>
    </source>
</evidence>
<dbReference type="KEGG" id="dhe:111596450"/>
<accession>A0A6J1LJ05</accession>
<protein>
    <submittedName>
        <fullName evidence="3">Uncharacterized protein LOC111596450</fullName>
    </submittedName>
</protein>
<evidence type="ECO:0000256" key="1">
    <source>
        <dbReference type="SAM" id="SignalP"/>
    </source>
</evidence>
<organism evidence="2 3">
    <name type="scientific">Drosophila hydei</name>
    <name type="common">Fruit fly</name>
    <dbReference type="NCBI Taxonomy" id="7224"/>
    <lineage>
        <taxon>Eukaryota</taxon>
        <taxon>Metazoa</taxon>
        <taxon>Ecdysozoa</taxon>
        <taxon>Arthropoda</taxon>
        <taxon>Hexapoda</taxon>
        <taxon>Insecta</taxon>
        <taxon>Pterygota</taxon>
        <taxon>Neoptera</taxon>
        <taxon>Endopterygota</taxon>
        <taxon>Diptera</taxon>
        <taxon>Brachycera</taxon>
        <taxon>Muscomorpha</taxon>
        <taxon>Ephydroidea</taxon>
        <taxon>Drosophilidae</taxon>
        <taxon>Drosophila</taxon>
    </lineage>
</organism>
<dbReference type="Pfam" id="PF16009">
    <property type="entry name" value="DUF4779"/>
    <property type="match status" value="1"/>
</dbReference>
<name>A0A6J1LJ05_DROHY</name>
<reference evidence="3" key="1">
    <citation type="submission" date="2025-08" db="UniProtKB">
        <authorList>
            <consortium name="RefSeq"/>
        </authorList>
    </citation>
    <scope>IDENTIFICATION</scope>
    <source>
        <strain evidence="3">15085-1641.00</strain>
        <tissue evidence="3">Whole body</tissue>
    </source>
</reference>
<feature type="chain" id="PRO_5026809656" evidence="1">
    <location>
        <begin position="16"/>
        <end position="201"/>
    </location>
</feature>
<dbReference type="InterPro" id="IPR031959">
    <property type="entry name" value="DUF4779"/>
</dbReference>
<keyword evidence="2" id="KW-1185">Reference proteome</keyword>
<dbReference type="OMA" id="VLQCPPK"/>
<evidence type="ECO:0000313" key="3">
    <source>
        <dbReference type="RefSeq" id="XP_023166444.2"/>
    </source>
</evidence>
<proteinExistence type="predicted"/>
<keyword evidence="1" id="KW-0732">Signal</keyword>
<dbReference type="RefSeq" id="XP_023166444.2">
    <property type="nucleotide sequence ID" value="XM_023310676.2"/>
</dbReference>
<dbReference type="OrthoDB" id="6432502at2759"/>
<dbReference type="AlphaFoldDB" id="A0A6J1LJ05"/>
<feature type="signal peptide" evidence="1">
    <location>
        <begin position="1"/>
        <end position="15"/>
    </location>
</feature>
<dbReference type="GeneID" id="111596450"/>
<sequence length="201" mass="23719">MLQLALMLLLSTASAIVVERNMFAYYKVPLRLLDLAKRHENDSSTAGLYYVLQCPPKLDDIIPKPRDMQTCHVVDHYRDMSRHSRYKTKKLRPARTYLMPLPPTTVKRMRWGWRQRRSKRHNQATAPTEDQATPLQYLGQSHSRQKLLKLAADHRKFKRGNSSKGYQHMYHRDEVYNDHIFYDELHSDGQFHNQGQTEIGN</sequence>
<dbReference type="Proteomes" id="UP000504633">
    <property type="component" value="Unplaced"/>
</dbReference>
<gene>
    <name evidence="3" type="primary">LOC111596450</name>
</gene>